<reference evidence="14" key="1">
    <citation type="journal article" date="2014" name="Int. J. Syst. Evol. Microbiol.">
        <title>Complete genome sequence of Corynebacterium casei LMG S-19264T (=DSM 44701T), isolated from a smear-ripened cheese.</title>
        <authorList>
            <consortium name="US DOE Joint Genome Institute (JGI-PGF)"/>
            <person name="Walter F."/>
            <person name="Albersmeier A."/>
            <person name="Kalinowski J."/>
            <person name="Ruckert C."/>
        </authorList>
    </citation>
    <scope>NUCLEOTIDE SEQUENCE</scope>
    <source>
        <strain evidence="14">JCM 4477</strain>
    </source>
</reference>
<comment type="similarity">
    <text evidence="3">Belongs to the long-chain O-acyltransferase family.</text>
</comment>
<dbReference type="GO" id="GO:0001666">
    <property type="term" value="P:response to hypoxia"/>
    <property type="evidence" value="ECO:0007669"/>
    <property type="project" value="TreeGrafter"/>
</dbReference>
<dbReference type="PANTHER" id="PTHR31650:SF1">
    <property type="entry name" value="WAX ESTER SYNTHASE_DIACYLGLYCEROL ACYLTRANSFERASE 4-RELATED"/>
    <property type="match status" value="1"/>
</dbReference>
<dbReference type="AlphaFoldDB" id="A0A919A5M9"/>
<evidence type="ECO:0000256" key="6">
    <source>
        <dbReference type="ARBA" id="ARBA00022679"/>
    </source>
</evidence>
<evidence type="ECO:0000256" key="7">
    <source>
        <dbReference type="ARBA" id="ARBA00022798"/>
    </source>
</evidence>
<accession>A0A919A5M9</accession>
<comment type="pathway">
    <text evidence="1">Glycerolipid metabolism; triacylglycerol biosynthesis.</text>
</comment>
<keyword evidence="9" id="KW-0012">Acyltransferase</keyword>
<dbReference type="InterPro" id="IPR045034">
    <property type="entry name" value="O-acyltransferase_WSD1-like"/>
</dbReference>
<dbReference type="GO" id="GO:0004144">
    <property type="term" value="F:diacylglycerol O-acyltransferase activity"/>
    <property type="evidence" value="ECO:0007669"/>
    <property type="project" value="UniProtKB-EC"/>
</dbReference>
<evidence type="ECO:0000313" key="14">
    <source>
        <dbReference type="EMBL" id="GHE88841.1"/>
    </source>
</evidence>
<gene>
    <name evidence="14" type="ORF">GCM10018772_10670</name>
</gene>
<evidence type="ECO:0000256" key="11">
    <source>
        <dbReference type="SAM" id="MobiDB-lite"/>
    </source>
</evidence>
<proteinExistence type="inferred from homology"/>
<feature type="domain" description="O-acyltransferase WSD1-like N-terminal" evidence="12">
    <location>
        <begin position="23"/>
        <end position="155"/>
    </location>
</feature>
<dbReference type="Proteomes" id="UP000630718">
    <property type="component" value="Unassembled WGS sequence"/>
</dbReference>
<keyword evidence="15" id="KW-1185">Reference proteome</keyword>
<dbReference type="GO" id="GO:0005886">
    <property type="term" value="C:plasma membrane"/>
    <property type="evidence" value="ECO:0007669"/>
    <property type="project" value="TreeGrafter"/>
</dbReference>
<keyword evidence="6" id="KW-0808">Transferase</keyword>
<dbReference type="InterPro" id="IPR004255">
    <property type="entry name" value="O-acyltransferase_WSD1_N"/>
</dbReference>
<comment type="catalytic activity">
    <reaction evidence="10">
        <text>an acyl-CoA + a 1,2-diacyl-sn-glycerol = a triacyl-sn-glycerol + CoA</text>
        <dbReference type="Rhea" id="RHEA:10868"/>
        <dbReference type="ChEBI" id="CHEBI:17815"/>
        <dbReference type="ChEBI" id="CHEBI:57287"/>
        <dbReference type="ChEBI" id="CHEBI:58342"/>
        <dbReference type="ChEBI" id="CHEBI:64615"/>
        <dbReference type="EC" id="2.3.1.20"/>
    </reaction>
</comment>
<dbReference type="EC" id="2.3.1.20" evidence="4"/>
<sequence>MSNLPAPRPSPVDRHLHRAARALRHHGGYLGVLGVLEGTPPSVGELRDLVADTVPRVPAWHYRVCADNRRVWEHAGDQDPRAHVHELRVPEGPAALERIGRAVLDAPFPQGADNWGVWLVTGWAADRYAIACRVHHALQDAAGGMAGLSAVMFPGMELPLSVPPESEPPLRPASAARWAARTLPSLLRPTARWTPARQAADPTRTLHIATCGTDRLEALSRAADATLNQIYLAVTAGALRAWTPQDWTGRRPRPLHCVVPAESRPAGHELATLGNHLVALRAELHCAQPDPRRRLDLMRASTDMRDAGIPQQRAALRALPRVSGLATRWLLDRSRTALLTSNVQLGAGFAVNGHPVRRIVSLPPLLFGHPLSVALTTYEGQATVCFTSDRGEPDPSSLPRLWHEALTELERAYATSGAGTPAAATTGGTPARTAHEE</sequence>
<dbReference type="Pfam" id="PF06974">
    <property type="entry name" value="WS_DGAT_C"/>
    <property type="match status" value="1"/>
</dbReference>
<evidence type="ECO:0000313" key="15">
    <source>
        <dbReference type="Proteomes" id="UP000630718"/>
    </source>
</evidence>
<dbReference type="InterPro" id="IPR009721">
    <property type="entry name" value="O-acyltransferase_WSD1_C"/>
</dbReference>
<name>A0A919A5M9_9ACTN</name>
<dbReference type="GO" id="GO:0006071">
    <property type="term" value="P:glycerol metabolic process"/>
    <property type="evidence" value="ECO:0007669"/>
    <property type="project" value="UniProtKB-KW"/>
</dbReference>
<keyword evidence="5" id="KW-0444">Lipid biosynthesis</keyword>
<evidence type="ECO:0000256" key="3">
    <source>
        <dbReference type="ARBA" id="ARBA00009587"/>
    </source>
</evidence>
<dbReference type="EMBL" id="BNBI01000002">
    <property type="protein sequence ID" value="GHE88841.1"/>
    <property type="molecule type" value="Genomic_DNA"/>
</dbReference>
<dbReference type="Pfam" id="PF03007">
    <property type="entry name" value="WS_DGAT_cat"/>
    <property type="match status" value="1"/>
</dbReference>
<comment type="pathway">
    <text evidence="2">Lipid metabolism.</text>
</comment>
<evidence type="ECO:0000256" key="10">
    <source>
        <dbReference type="ARBA" id="ARBA00048109"/>
    </source>
</evidence>
<evidence type="ECO:0000256" key="4">
    <source>
        <dbReference type="ARBA" id="ARBA00013244"/>
    </source>
</evidence>
<protein>
    <recommendedName>
        <fullName evidence="4">diacylglycerol O-acyltransferase</fullName>
        <ecNumber evidence="4">2.3.1.20</ecNumber>
    </recommendedName>
</protein>
<comment type="caution">
    <text evidence="14">The sequence shown here is derived from an EMBL/GenBank/DDBJ whole genome shotgun (WGS) entry which is preliminary data.</text>
</comment>
<keyword evidence="8" id="KW-0443">Lipid metabolism</keyword>
<dbReference type="GO" id="GO:0051701">
    <property type="term" value="P:biological process involved in interaction with host"/>
    <property type="evidence" value="ECO:0007669"/>
    <property type="project" value="TreeGrafter"/>
</dbReference>
<evidence type="ECO:0000259" key="13">
    <source>
        <dbReference type="Pfam" id="PF06974"/>
    </source>
</evidence>
<evidence type="ECO:0000256" key="5">
    <source>
        <dbReference type="ARBA" id="ARBA00022516"/>
    </source>
</evidence>
<feature type="domain" description="O-acyltransferase WSD1 C-terminal" evidence="13">
    <location>
        <begin position="274"/>
        <end position="409"/>
    </location>
</feature>
<reference evidence="14" key="2">
    <citation type="submission" date="2020-09" db="EMBL/GenBank/DDBJ databases">
        <authorList>
            <person name="Sun Q."/>
            <person name="Ohkuma M."/>
        </authorList>
    </citation>
    <scope>NUCLEOTIDE SEQUENCE</scope>
    <source>
        <strain evidence="14">JCM 4477</strain>
    </source>
</reference>
<dbReference type="RefSeq" id="WP_190202932.1">
    <property type="nucleotide sequence ID" value="NZ_BNBI01000002.1"/>
</dbReference>
<evidence type="ECO:0000256" key="1">
    <source>
        <dbReference type="ARBA" id="ARBA00004771"/>
    </source>
</evidence>
<dbReference type="PANTHER" id="PTHR31650">
    <property type="entry name" value="O-ACYLTRANSFERASE (WSD1-LIKE) FAMILY PROTEIN"/>
    <property type="match status" value="1"/>
</dbReference>
<evidence type="ECO:0000256" key="2">
    <source>
        <dbReference type="ARBA" id="ARBA00005189"/>
    </source>
</evidence>
<keyword evidence="7" id="KW-0319">Glycerol metabolism</keyword>
<dbReference type="SUPFAM" id="SSF52777">
    <property type="entry name" value="CoA-dependent acyltransferases"/>
    <property type="match status" value="1"/>
</dbReference>
<evidence type="ECO:0000256" key="9">
    <source>
        <dbReference type="ARBA" id="ARBA00023315"/>
    </source>
</evidence>
<evidence type="ECO:0000256" key="8">
    <source>
        <dbReference type="ARBA" id="ARBA00023098"/>
    </source>
</evidence>
<organism evidence="14 15">
    <name type="scientific">Streptomyces fumanus</name>
    <dbReference type="NCBI Taxonomy" id="67302"/>
    <lineage>
        <taxon>Bacteria</taxon>
        <taxon>Bacillati</taxon>
        <taxon>Actinomycetota</taxon>
        <taxon>Actinomycetes</taxon>
        <taxon>Kitasatosporales</taxon>
        <taxon>Streptomycetaceae</taxon>
        <taxon>Streptomyces</taxon>
    </lineage>
</organism>
<feature type="region of interest" description="Disordered" evidence="11">
    <location>
        <begin position="413"/>
        <end position="437"/>
    </location>
</feature>
<dbReference type="GO" id="GO:0019432">
    <property type="term" value="P:triglyceride biosynthetic process"/>
    <property type="evidence" value="ECO:0007669"/>
    <property type="project" value="TreeGrafter"/>
</dbReference>
<dbReference type="GO" id="GO:0071731">
    <property type="term" value="P:response to nitric oxide"/>
    <property type="evidence" value="ECO:0007669"/>
    <property type="project" value="TreeGrafter"/>
</dbReference>
<evidence type="ECO:0000259" key="12">
    <source>
        <dbReference type="Pfam" id="PF03007"/>
    </source>
</evidence>